<protein>
    <submittedName>
        <fullName evidence="1">Uncharacterized protein</fullName>
    </submittedName>
</protein>
<reference evidence="2" key="1">
    <citation type="submission" date="2018-06" db="EMBL/GenBank/DDBJ databases">
        <title>Description of a new Polynucleobacter species.</title>
        <authorList>
            <person name="Hahn M.W."/>
        </authorList>
    </citation>
    <scope>NUCLEOTIDE SEQUENCE [LARGE SCALE GENOMIC DNA]</scope>
    <source>
        <strain evidence="2">MG-25-Pas1-D2</strain>
    </source>
</reference>
<dbReference type="EMBL" id="CP030085">
    <property type="protein sequence ID" value="AWW50577.1"/>
    <property type="molecule type" value="Genomic_DNA"/>
</dbReference>
<dbReference type="Proteomes" id="UP000248592">
    <property type="component" value="Chromosome"/>
</dbReference>
<dbReference type="RefSeq" id="WP_112295110.1">
    <property type="nucleotide sequence ID" value="NZ_CBCSBS010000002.1"/>
</dbReference>
<organism evidence="1 2">
    <name type="scientific">Polynucleobacter paneuropaeus</name>
    <dbReference type="NCBI Taxonomy" id="2527775"/>
    <lineage>
        <taxon>Bacteria</taxon>
        <taxon>Pseudomonadati</taxon>
        <taxon>Pseudomonadota</taxon>
        <taxon>Betaproteobacteria</taxon>
        <taxon>Burkholderiales</taxon>
        <taxon>Burkholderiaceae</taxon>
        <taxon>Polynucleobacter</taxon>
    </lineage>
</organism>
<dbReference type="AlphaFoldDB" id="A0A2Z4JUQ0"/>
<sequence length="117" mass="12761">MLPRRKTLVLFICLFLIAFKAAAGSIFIQSAIERAELAGSYSNASMSQQAHNSSDSADDKEQVHTMYLMSHVTANISEIEITVFSPSIAVASFSIVNEVLFSQNFPDSAFKPPKANT</sequence>
<accession>A0A2Z4JUQ0</accession>
<gene>
    <name evidence="1" type="ORF">Pas1_09405</name>
</gene>
<name>A0A2Z4JUQ0_9BURK</name>
<evidence type="ECO:0000313" key="2">
    <source>
        <dbReference type="Proteomes" id="UP000248592"/>
    </source>
</evidence>
<proteinExistence type="predicted"/>
<evidence type="ECO:0000313" key="1">
    <source>
        <dbReference type="EMBL" id="AWW50577.1"/>
    </source>
</evidence>